<evidence type="ECO:0008006" key="3">
    <source>
        <dbReference type="Google" id="ProtNLM"/>
    </source>
</evidence>
<reference evidence="1 2" key="1">
    <citation type="submission" date="2022-12" db="EMBL/GenBank/DDBJ databases">
        <title>Chromosome-level genome of Tegillarca granosa.</title>
        <authorList>
            <person name="Kim J."/>
        </authorList>
    </citation>
    <scope>NUCLEOTIDE SEQUENCE [LARGE SCALE GENOMIC DNA]</scope>
    <source>
        <strain evidence="1">Teg-2019</strain>
        <tissue evidence="1">Adductor muscle</tissue>
    </source>
</reference>
<evidence type="ECO:0000313" key="1">
    <source>
        <dbReference type="EMBL" id="KAJ8310462.1"/>
    </source>
</evidence>
<organism evidence="1 2">
    <name type="scientific">Tegillarca granosa</name>
    <name type="common">Malaysian cockle</name>
    <name type="synonym">Anadara granosa</name>
    <dbReference type="NCBI Taxonomy" id="220873"/>
    <lineage>
        <taxon>Eukaryota</taxon>
        <taxon>Metazoa</taxon>
        <taxon>Spiralia</taxon>
        <taxon>Lophotrochozoa</taxon>
        <taxon>Mollusca</taxon>
        <taxon>Bivalvia</taxon>
        <taxon>Autobranchia</taxon>
        <taxon>Pteriomorphia</taxon>
        <taxon>Arcoida</taxon>
        <taxon>Arcoidea</taxon>
        <taxon>Arcidae</taxon>
        <taxon>Tegillarca</taxon>
    </lineage>
</organism>
<gene>
    <name evidence="1" type="ORF">KUTeg_012327</name>
</gene>
<sequence>MKGWPDLKLKTPRKLAIQRAECTSKETINKYYKELGTIMTQYSLHDKPENIYNIDETGFSTEHNPSKVVCNINLKVQAITSPRGSNVTVIGSGNALGRSLPPYYIFPWKKWNPNFLEGTPTGSNGECTESGWSNSAVFKRFLQIHFLKYAQRNNDIGKLSGSAYTKAMTPSNLCSSFRKTGIFPFKHTVPESAMKPATLYTINDNEPKEIQTTNDNTTTTACDHENTQSLLVASNKEKDEIK</sequence>
<dbReference type="EMBL" id="JARBDR010000640">
    <property type="protein sequence ID" value="KAJ8310462.1"/>
    <property type="molecule type" value="Genomic_DNA"/>
</dbReference>
<name>A0ABQ9EZ70_TEGGR</name>
<comment type="caution">
    <text evidence="1">The sequence shown here is derived from an EMBL/GenBank/DDBJ whole genome shotgun (WGS) entry which is preliminary data.</text>
</comment>
<proteinExistence type="predicted"/>
<keyword evidence="2" id="KW-1185">Reference proteome</keyword>
<protein>
    <recommendedName>
        <fullName evidence="3">DDE-1 domain-containing protein</fullName>
    </recommendedName>
</protein>
<accession>A0ABQ9EZ70</accession>
<dbReference type="Proteomes" id="UP001217089">
    <property type="component" value="Unassembled WGS sequence"/>
</dbReference>
<evidence type="ECO:0000313" key="2">
    <source>
        <dbReference type="Proteomes" id="UP001217089"/>
    </source>
</evidence>